<feature type="non-terminal residue" evidence="2">
    <location>
        <position position="1"/>
    </location>
</feature>
<evidence type="ECO:0000256" key="1">
    <source>
        <dbReference type="SAM" id="Phobius"/>
    </source>
</evidence>
<evidence type="ECO:0000313" key="3">
    <source>
        <dbReference type="Proteomes" id="UP000070657"/>
    </source>
</evidence>
<dbReference type="AlphaFoldDB" id="A0A133UDQ1"/>
<keyword evidence="3" id="KW-1185">Reference proteome</keyword>
<evidence type="ECO:0000313" key="2">
    <source>
        <dbReference type="EMBL" id="KXA92290.1"/>
    </source>
</evidence>
<keyword evidence="1" id="KW-0472">Membrane</keyword>
<sequence length="87" mass="10225">TFLRPRITDPDQGRNNGIQLIHQLFVGVPICPIFLLPVFVVRVLRNLFTPFDDFTRSGLRKINPLFKTKSESTYKENGREFFYKPPR</sequence>
<proteinExistence type="predicted"/>
<comment type="caution">
    <text evidence="2">The sequence shown here is derived from an EMBL/GenBank/DDBJ whole genome shotgun (WGS) entry which is preliminary data.</text>
</comment>
<dbReference type="Proteomes" id="UP000070657">
    <property type="component" value="Unassembled WGS sequence"/>
</dbReference>
<accession>A0A133UDQ1</accession>
<keyword evidence="1" id="KW-1133">Transmembrane helix</keyword>
<organism evidence="2 3">
    <name type="scientific">candidate division MSBL1 archaeon SCGC-AAA259E22</name>
    <dbReference type="NCBI Taxonomy" id="1698265"/>
    <lineage>
        <taxon>Archaea</taxon>
        <taxon>Methanobacteriati</taxon>
        <taxon>Methanobacteriota</taxon>
        <taxon>candidate division MSBL1</taxon>
    </lineage>
</organism>
<reference evidence="2 3" key="1">
    <citation type="journal article" date="2016" name="Sci. Rep.">
        <title>Metabolic traits of an uncultured archaeal lineage -MSBL1- from brine pools of the Red Sea.</title>
        <authorList>
            <person name="Mwirichia R."/>
            <person name="Alam I."/>
            <person name="Rashid M."/>
            <person name="Vinu M."/>
            <person name="Ba-Alawi W."/>
            <person name="Anthony Kamau A."/>
            <person name="Kamanda Ngugi D."/>
            <person name="Goker M."/>
            <person name="Klenk H.P."/>
            <person name="Bajic V."/>
            <person name="Stingl U."/>
        </authorList>
    </citation>
    <scope>NUCLEOTIDE SEQUENCE [LARGE SCALE GENOMIC DNA]</scope>
    <source>
        <strain evidence="2">SCGC-AAA259E22</strain>
    </source>
</reference>
<protein>
    <submittedName>
        <fullName evidence="2">Uncharacterized protein</fullName>
    </submittedName>
</protein>
<gene>
    <name evidence="2" type="ORF">AKJ66_04390</name>
</gene>
<keyword evidence="1" id="KW-0812">Transmembrane</keyword>
<dbReference type="EMBL" id="LHXP01000078">
    <property type="protein sequence ID" value="KXA92290.1"/>
    <property type="molecule type" value="Genomic_DNA"/>
</dbReference>
<feature type="transmembrane region" description="Helical" evidence="1">
    <location>
        <begin position="20"/>
        <end position="41"/>
    </location>
</feature>
<name>A0A133UDQ1_9EURY</name>